<dbReference type="EMBL" id="JAROYP010000001">
    <property type="protein sequence ID" value="MDH5159646.1"/>
    <property type="molecule type" value="Genomic_DNA"/>
</dbReference>
<dbReference type="Proteomes" id="UP001159179">
    <property type="component" value="Unassembled WGS sequence"/>
</dbReference>
<organism evidence="2 3">
    <name type="scientific">Heyndrickxia oleronia</name>
    <dbReference type="NCBI Taxonomy" id="38875"/>
    <lineage>
        <taxon>Bacteria</taxon>
        <taxon>Bacillati</taxon>
        <taxon>Bacillota</taxon>
        <taxon>Bacilli</taxon>
        <taxon>Bacillales</taxon>
        <taxon>Bacillaceae</taxon>
        <taxon>Heyndrickxia</taxon>
    </lineage>
</organism>
<dbReference type="EMBL" id="MTLA01000215">
    <property type="protein sequence ID" value="OOP67260.1"/>
    <property type="molecule type" value="Genomic_DNA"/>
</dbReference>
<reference evidence="1" key="2">
    <citation type="submission" date="2023-03" db="EMBL/GenBank/DDBJ databases">
        <title>Bacterial isolates from washroom surfaces on a university campus.</title>
        <authorList>
            <person name="Holman D.B."/>
            <person name="Gzyl K.E."/>
            <person name="Taheri A.E."/>
        </authorList>
    </citation>
    <scope>NUCLEOTIDE SEQUENCE</scope>
    <source>
        <strain evidence="1">RD03</strain>
    </source>
</reference>
<gene>
    <name evidence="2" type="ORF">BWZ43_16720</name>
    <name evidence="1" type="ORF">P5X88_01785</name>
</gene>
<reference evidence="2 3" key="1">
    <citation type="submission" date="2017-01" db="EMBL/GenBank/DDBJ databases">
        <title>Draft genome sequence of Bacillus oleronius.</title>
        <authorList>
            <person name="Allam M."/>
        </authorList>
    </citation>
    <scope>NUCLEOTIDE SEQUENCE [LARGE SCALE GENOMIC DNA]</scope>
    <source>
        <strain evidence="2 3">DSM 9356</strain>
    </source>
</reference>
<proteinExistence type="predicted"/>
<dbReference type="RefSeq" id="WP_058004419.1">
    <property type="nucleotide sequence ID" value="NZ_CP065424.1"/>
</dbReference>
<accession>A0A8E2I753</accession>
<comment type="caution">
    <text evidence="2">The sequence shown here is derived from an EMBL/GenBank/DDBJ whole genome shotgun (WGS) entry which is preliminary data.</text>
</comment>
<evidence type="ECO:0000313" key="2">
    <source>
        <dbReference type="EMBL" id="OOP67260.1"/>
    </source>
</evidence>
<keyword evidence="3" id="KW-1185">Reference proteome</keyword>
<sequence length="67" mass="7618">MDKKYNEESLKVAGKHYQTKDYQGNDQTSTGLAITHEQVSDAYIEGEINAVLDNERTEIPHKGYESE</sequence>
<dbReference type="AlphaFoldDB" id="A0A8E2I753"/>
<dbReference type="InterPro" id="IPR025100">
    <property type="entry name" value="DUF4025"/>
</dbReference>
<dbReference type="Pfam" id="PF13217">
    <property type="entry name" value="DUF4025"/>
    <property type="match status" value="1"/>
</dbReference>
<evidence type="ECO:0000313" key="1">
    <source>
        <dbReference type="EMBL" id="MDH5159646.1"/>
    </source>
</evidence>
<name>A0A8E2I753_9BACI</name>
<evidence type="ECO:0000313" key="3">
    <source>
        <dbReference type="Proteomes" id="UP000189761"/>
    </source>
</evidence>
<dbReference type="Proteomes" id="UP000189761">
    <property type="component" value="Unassembled WGS sequence"/>
</dbReference>
<protein>
    <submittedName>
        <fullName evidence="1">YozQ family protein</fullName>
    </submittedName>
</protein>